<evidence type="ECO:0000256" key="6">
    <source>
        <dbReference type="RuleBase" id="RU004057"/>
    </source>
</evidence>
<comment type="subcellular location">
    <subcellularLocation>
        <location evidence="1">Cell membrane</location>
        <topology evidence="1">Multi-pass membrane protein</topology>
    </subcellularLocation>
    <subcellularLocation>
        <location evidence="6">Membrane</location>
        <topology evidence="6">Multi-pass membrane protein</topology>
    </subcellularLocation>
</comment>
<dbReference type="InterPro" id="IPR002898">
    <property type="entry name" value="MotA_ExbB_proton_chnl"/>
</dbReference>
<feature type="transmembrane region" description="Helical" evidence="7">
    <location>
        <begin position="26"/>
        <end position="47"/>
    </location>
</feature>
<name>A0A9D1NMS9_9BACT</name>
<reference evidence="9" key="2">
    <citation type="journal article" date="2021" name="PeerJ">
        <title>Extensive microbial diversity within the chicken gut microbiome revealed by metagenomics and culture.</title>
        <authorList>
            <person name="Gilroy R."/>
            <person name="Ravi A."/>
            <person name="Getino M."/>
            <person name="Pursley I."/>
            <person name="Horton D.L."/>
            <person name="Alikhan N.F."/>
            <person name="Baker D."/>
            <person name="Gharbi K."/>
            <person name="Hall N."/>
            <person name="Watson M."/>
            <person name="Adriaenssens E.M."/>
            <person name="Foster-Nyarko E."/>
            <person name="Jarju S."/>
            <person name="Secka A."/>
            <person name="Antonio M."/>
            <person name="Oren A."/>
            <person name="Chaudhuri R.R."/>
            <person name="La Ragione R."/>
            <person name="Hildebrand F."/>
            <person name="Pallen M.J."/>
        </authorList>
    </citation>
    <scope>NUCLEOTIDE SEQUENCE</scope>
    <source>
        <strain evidence="9">35461</strain>
    </source>
</reference>
<feature type="domain" description="MotA/TolQ/ExbB proton channel" evidence="8">
    <location>
        <begin position="118"/>
        <end position="224"/>
    </location>
</feature>
<protein>
    <submittedName>
        <fullName evidence="9">MotA/TolQ/ExbB proton channel family protein</fullName>
    </submittedName>
</protein>
<keyword evidence="6" id="KW-0813">Transport</keyword>
<dbReference type="Proteomes" id="UP000886845">
    <property type="component" value="Unassembled WGS sequence"/>
</dbReference>
<dbReference type="Pfam" id="PF01618">
    <property type="entry name" value="MotA_ExbB"/>
    <property type="match status" value="1"/>
</dbReference>
<organism evidence="9 10">
    <name type="scientific">Candidatus Spyradenecus faecavium</name>
    <dbReference type="NCBI Taxonomy" id="2840947"/>
    <lineage>
        <taxon>Bacteria</taxon>
        <taxon>Pseudomonadati</taxon>
        <taxon>Lentisphaerota</taxon>
        <taxon>Lentisphaeria</taxon>
        <taxon>Lentisphaerales</taxon>
        <taxon>Lentisphaeraceae</taxon>
        <taxon>Lentisphaeraceae incertae sedis</taxon>
        <taxon>Candidatus Spyradenecus</taxon>
    </lineage>
</organism>
<feature type="transmembrane region" description="Helical" evidence="7">
    <location>
        <begin position="147"/>
        <end position="170"/>
    </location>
</feature>
<keyword evidence="5 7" id="KW-0472">Membrane</keyword>
<comment type="caution">
    <text evidence="9">The sequence shown here is derived from an EMBL/GenBank/DDBJ whole genome shotgun (WGS) entry which is preliminary data.</text>
</comment>
<dbReference type="GO" id="GO:0017038">
    <property type="term" value="P:protein import"/>
    <property type="evidence" value="ECO:0007669"/>
    <property type="project" value="TreeGrafter"/>
</dbReference>
<comment type="similarity">
    <text evidence="6">Belongs to the exbB/tolQ family.</text>
</comment>
<dbReference type="InterPro" id="IPR050790">
    <property type="entry name" value="ExbB/TolQ_transport"/>
</dbReference>
<dbReference type="PANTHER" id="PTHR30625:SF3">
    <property type="entry name" value="TOL-PAL SYSTEM PROTEIN TOLQ"/>
    <property type="match status" value="1"/>
</dbReference>
<evidence type="ECO:0000256" key="1">
    <source>
        <dbReference type="ARBA" id="ARBA00004651"/>
    </source>
</evidence>
<evidence type="ECO:0000256" key="3">
    <source>
        <dbReference type="ARBA" id="ARBA00022692"/>
    </source>
</evidence>
<sequence length="245" mass="26325">MDAGLLAAMTTGPLRAFLDSDLCGQAIVVVQICMSVASWAVMSERILHLRELNWRASRFLGDFDRQSDPIALYCRGERLSDAPLENVYRATCDRFASLIPEAQRARLRVDPGAPIRLDAVRMELVESSCAHATDEETMKLGRGMTALAVFTSSAPLLGLFGTVWGVMLAFQTMAASGVADIAALAPGISSALLTTVVGLVVAIPSTIFYNVLQSKVEAQTVRLEGFAEDLMGKLSLHYRAAGTEG</sequence>
<keyword evidence="3 7" id="KW-0812">Transmembrane</keyword>
<keyword evidence="6" id="KW-0653">Protein transport</keyword>
<keyword evidence="4 7" id="KW-1133">Transmembrane helix</keyword>
<evidence type="ECO:0000313" key="9">
    <source>
        <dbReference type="EMBL" id="HIV08840.1"/>
    </source>
</evidence>
<dbReference type="PANTHER" id="PTHR30625">
    <property type="entry name" value="PROTEIN TOLQ"/>
    <property type="match status" value="1"/>
</dbReference>
<keyword evidence="2" id="KW-1003">Cell membrane</keyword>
<dbReference type="AlphaFoldDB" id="A0A9D1NMS9"/>
<evidence type="ECO:0000256" key="4">
    <source>
        <dbReference type="ARBA" id="ARBA00022989"/>
    </source>
</evidence>
<proteinExistence type="inferred from homology"/>
<accession>A0A9D1NMS9</accession>
<evidence type="ECO:0000313" key="10">
    <source>
        <dbReference type="Proteomes" id="UP000886845"/>
    </source>
</evidence>
<evidence type="ECO:0000259" key="8">
    <source>
        <dbReference type="Pfam" id="PF01618"/>
    </source>
</evidence>
<dbReference type="GO" id="GO:0005886">
    <property type="term" value="C:plasma membrane"/>
    <property type="evidence" value="ECO:0007669"/>
    <property type="project" value="UniProtKB-SubCell"/>
</dbReference>
<evidence type="ECO:0000256" key="5">
    <source>
        <dbReference type="ARBA" id="ARBA00023136"/>
    </source>
</evidence>
<evidence type="ECO:0000256" key="2">
    <source>
        <dbReference type="ARBA" id="ARBA00022475"/>
    </source>
</evidence>
<evidence type="ECO:0000256" key="7">
    <source>
        <dbReference type="SAM" id="Phobius"/>
    </source>
</evidence>
<reference evidence="9" key="1">
    <citation type="submission" date="2020-10" db="EMBL/GenBank/DDBJ databases">
        <authorList>
            <person name="Gilroy R."/>
        </authorList>
    </citation>
    <scope>NUCLEOTIDE SEQUENCE</scope>
    <source>
        <strain evidence="9">35461</strain>
    </source>
</reference>
<gene>
    <name evidence="9" type="ORF">IAC79_01830</name>
</gene>
<feature type="transmembrane region" description="Helical" evidence="7">
    <location>
        <begin position="190"/>
        <end position="212"/>
    </location>
</feature>
<dbReference type="EMBL" id="DVOR01000060">
    <property type="protein sequence ID" value="HIV08840.1"/>
    <property type="molecule type" value="Genomic_DNA"/>
</dbReference>